<evidence type="ECO:0000313" key="4">
    <source>
        <dbReference type="Proteomes" id="UP000830115"/>
    </source>
</evidence>
<feature type="compositionally biased region" description="Basic residues" evidence="1">
    <location>
        <begin position="112"/>
        <end position="123"/>
    </location>
</feature>
<dbReference type="EMBL" id="CP086322">
    <property type="protein sequence ID" value="UQA93269.1"/>
    <property type="molecule type" value="Genomic_DNA"/>
</dbReference>
<sequence>MSHPVTRRIARAALLIAAGAAPVVGAAGSANALSVPPKAPVGGLDADGTNQKVDDVAETGVGMANTLGHQTASELAPATVNTVVPTVVAAQPLVYGRDGTTGILVREDVKGGHKSGKSGHKGSTKSTAKAATRTAMKTAHDAARKAGKTARHAPAMAKNAAQSQMPGHGLIGGLPLTPPGMFGN</sequence>
<feature type="signal peptide" evidence="2">
    <location>
        <begin position="1"/>
        <end position="26"/>
    </location>
</feature>
<evidence type="ECO:0000313" key="3">
    <source>
        <dbReference type="EMBL" id="UQA93269.1"/>
    </source>
</evidence>
<gene>
    <name evidence="3" type="ORF">K9S39_16730</name>
</gene>
<name>A0ABY4M919_9ACTN</name>
<reference evidence="3" key="1">
    <citation type="submission" date="2021-10" db="EMBL/GenBank/DDBJ databases">
        <title>Streptomyces nigrumlapis sp.nov.,an antimicrobial producing actinobacterium isolated from Black Gobi rocks.</title>
        <authorList>
            <person name="Wen Y."/>
            <person name="Zhang W."/>
            <person name="Liu X.G."/>
        </authorList>
    </citation>
    <scope>NUCLEOTIDE SEQUENCE</scope>
    <source>
        <strain evidence="3">ST13-2-2</strain>
    </source>
</reference>
<proteinExistence type="predicted"/>
<accession>A0ABY4M919</accession>
<keyword evidence="2" id="KW-0732">Signal</keyword>
<evidence type="ECO:0000256" key="2">
    <source>
        <dbReference type="SAM" id="SignalP"/>
    </source>
</evidence>
<feature type="region of interest" description="Disordered" evidence="1">
    <location>
        <begin position="110"/>
        <end position="129"/>
    </location>
</feature>
<organism evidence="3 4">
    <name type="scientific">Streptomyces halobius</name>
    <dbReference type="NCBI Taxonomy" id="2879846"/>
    <lineage>
        <taxon>Bacteria</taxon>
        <taxon>Bacillati</taxon>
        <taxon>Actinomycetota</taxon>
        <taxon>Actinomycetes</taxon>
        <taxon>Kitasatosporales</taxon>
        <taxon>Streptomycetaceae</taxon>
        <taxon>Streptomyces</taxon>
    </lineage>
</organism>
<evidence type="ECO:0008006" key="5">
    <source>
        <dbReference type="Google" id="ProtNLM"/>
    </source>
</evidence>
<protein>
    <recommendedName>
        <fullName evidence="5">ATP-binding protein</fullName>
    </recommendedName>
</protein>
<evidence type="ECO:0000256" key="1">
    <source>
        <dbReference type="SAM" id="MobiDB-lite"/>
    </source>
</evidence>
<keyword evidence="4" id="KW-1185">Reference proteome</keyword>
<dbReference type="RefSeq" id="WP_248864140.1">
    <property type="nucleotide sequence ID" value="NZ_CP086322.1"/>
</dbReference>
<dbReference type="Proteomes" id="UP000830115">
    <property type="component" value="Chromosome"/>
</dbReference>
<feature type="chain" id="PRO_5046918735" description="ATP-binding protein" evidence="2">
    <location>
        <begin position="27"/>
        <end position="184"/>
    </location>
</feature>